<feature type="transmembrane region" description="Helical" evidence="11">
    <location>
        <begin position="588"/>
        <end position="605"/>
    </location>
</feature>
<keyword evidence="2 11" id="KW-0813">Transport</keyword>
<evidence type="ECO:0000256" key="5">
    <source>
        <dbReference type="ARBA" id="ARBA00022989"/>
    </source>
</evidence>
<dbReference type="Gene3D" id="3.10.580.10">
    <property type="entry name" value="CBS-domain"/>
    <property type="match status" value="1"/>
</dbReference>
<dbReference type="SUPFAM" id="SSF54631">
    <property type="entry name" value="CBS-domain pair"/>
    <property type="match status" value="1"/>
</dbReference>
<dbReference type="EMBL" id="CALNXI010000090">
    <property type="protein sequence ID" value="CAH3018542.1"/>
    <property type="molecule type" value="Genomic_DNA"/>
</dbReference>
<feature type="transmembrane region" description="Helical" evidence="11">
    <location>
        <begin position="346"/>
        <end position="367"/>
    </location>
</feature>
<dbReference type="SUPFAM" id="SSF81340">
    <property type="entry name" value="Clc chloride channel"/>
    <property type="match status" value="1"/>
</dbReference>
<dbReference type="PANTHER" id="PTHR11689:SF89">
    <property type="entry name" value="CHLORIDE CHANNEL PROTEIN"/>
    <property type="match status" value="1"/>
</dbReference>
<name>A0ABN8LTV4_9CNID</name>
<feature type="transmembrane region" description="Helical" evidence="11">
    <location>
        <begin position="493"/>
        <end position="521"/>
    </location>
</feature>
<comment type="caution">
    <text evidence="11">Lacks conserved residue(s) required for the propagation of feature annotation.</text>
</comment>
<feature type="transmembrane region" description="Helical" evidence="11">
    <location>
        <begin position="86"/>
        <end position="107"/>
    </location>
</feature>
<comment type="similarity">
    <text evidence="11">Belongs to the chloride channel (TC 2.A.49) family.</text>
</comment>
<evidence type="ECO:0000256" key="6">
    <source>
        <dbReference type="ARBA" id="ARBA00023065"/>
    </source>
</evidence>
<keyword evidence="6 11" id="KW-0406">Ion transport</keyword>
<dbReference type="PROSITE" id="PS51371">
    <property type="entry name" value="CBS"/>
    <property type="match status" value="2"/>
</dbReference>
<comment type="subcellular location">
    <subcellularLocation>
        <location evidence="1 11">Membrane</location>
        <topology evidence="1 11">Multi-pass membrane protein</topology>
    </subcellularLocation>
</comment>
<dbReference type="Gene3D" id="1.10.3080.10">
    <property type="entry name" value="Clc chloride channel"/>
    <property type="match status" value="1"/>
</dbReference>
<feature type="compositionally biased region" description="Polar residues" evidence="12">
    <location>
        <begin position="836"/>
        <end position="850"/>
    </location>
</feature>
<keyword evidence="4" id="KW-0677">Repeat</keyword>
<feature type="region of interest" description="Disordered" evidence="12">
    <location>
        <begin position="828"/>
        <end position="850"/>
    </location>
</feature>
<accession>A0ABN8LTV4</accession>
<dbReference type="Pfam" id="PF00571">
    <property type="entry name" value="CBS"/>
    <property type="match status" value="2"/>
</dbReference>
<evidence type="ECO:0000256" key="9">
    <source>
        <dbReference type="ARBA" id="ARBA00023214"/>
    </source>
</evidence>
<keyword evidence="7 10" id="KW-0129">CBS domain</keyword>
<keyword evidence="8 11" id="KW-0472">Membrane</keyword>
<dbReference type="Pfam" id="PF00654">
    <property type="entry name" value="Voltage_CLC"/>
    <property type="match status" value="1"/>
</dbReference>
<feature type="domain" description="CBS" evidence="13">
    <location>
        <begin position="768"/>
        <end position="826"/>
    </location>
</feature>
<dbReference type="Proteomes" id="UP001159427">
    <property type="component" value="Unassembled WGS sequence"/>
</dbReference>
<keyword evidence="15" id="KW-1185">Reference proteome</keyword>
<keyword evidence="9 11" id="KW-0868">Chloride</keyword>
<dbReference type="InterPro" id="IPR046342">
    <property type="entry name" value="CBS_dom_sf"/>
</dbReference>
<keyword evidence="3 11" id="KW-0812">Transmembrane</keyword>
<feature type="region of interest" description="Disordered" evidence="12">
    <location>
        <begin position="1"/>
        <end position="26"/>
    </location>
</feature>
<evidence type="ECO:0000256" key="1">
    <source>
        <dbReference type="ARBA" id="ARBA00004141"/>
    </source>
</evidence>
<dbReference type="InterPro" id="IPR000644">
    <property type="entry name" value="CBS_dom"/>
</dbReference>
<dbReference type="CDD" id="cd04591">
    <property type="entry name" value="CBS_pair_voltage-gated_CLC_euk_bac"/>
    <property type="match status" value="1"/>
</dbReference>
<feature type="domain" description="CBS" evidence="13">
    <location>
        <begin position="650"/>
        <end position="712"/>
    </location>
</feature>
<comment type="caution">
    <text evidence="14">The sequence shown here is derived from an EMBL/GenBank/DDBJ whole genome shotgun (WGS) entry which is preliminary data.</text>
</comment>
<evidence type="ECO:0000313" key="14">
    <source>
        <dbReference type="EMBL" id="CAH3018542.1"/>
    </source>
</evidence>
<keyword evidence="5 11" id="KW-1133">Transmembrane helix</keyword>
<protein>
    <recommendedName>
        <fullName evidence="11">Chloride channel protein</fullName>
    </recommendedName>
</protein>
<dbReference type="PANTHER" id="PTHR11689">
    <property type="entry name" value="CHLORIDE CHANNEL PROTEIN CLC FAMILY MEMBER"/>
    <property type="match status" value="1"/>
</dbReference>
<sequence length="850" mass="95540">MSLRRNASKYGVSSTHADEDTLPTQTQTSFFQKGREFESRYVNHHYTEEEREKLGTFESVDYLPPHSAVYKNWLKQQPSRLDWDRWVMMGMIGFSVGFIGFLMHQLIDVISEVKWDKASEFIKDRDFGLAWVWVIGYSVLFVLASSIPVVYFRPSAGGSGIPELIGFLNGTVVRHIFNFKTMLVKFFSCVCAVGAGLPIGPEGPMIHLGSLVGAGLSQFKSHTLKFQLPFFERFRNTEDRRNFISAGAAAGVASAFGAPVGGLLFSMEEVSSFWNMKLSWQTFFACMVSTFTTDLFNSAFDGFKYQGDFGLFKAEKNILFQATDIFVSLQISHGIGLNILAFIPTVIIGIIGGLLGAVFTFINLKIARFRRSQISKIKSKQWKNIAKISEPVLIMVITGTASVFLPAAFPCTLFQCSFTSEGFSEKCLTSSQHPLHTERDVKNYTCPVGITRVINGTEFTNSSFNEVATLLFVTGEKAIHHLFSRDTPYELGYASLFSVLVIYFLLACWSAGTAISSGLVVPMLFIGGTYGRIIGRAMVDMFGFHSTGYWAWMDPGAFALIGAASFFGGVSRLTMSLTVIMMEITNDIQFLLPIMVAIMVAKWVGDFATHPLYHALLELKCIPFLDSEPVILHEGSQAINLELFKAEDAMSSPAIVVHKIESVSRLTQLLQDTPHGGYPVVVKTDREDEVFSGLISRNDITVLLSREDIFSSRENLSLYEEELDVNRLDYYQMHQGYHKDADRLNSQLDLYAEDPRYQNLFIDLSPYVNHSAPTVQETFSLHRTYIIFRTLGLRHLTVVDERNRVRGIITRKDLMGFQMEERIHKFLHSSRDHEMQSPSSSLVHRSSMDA</sequence>
<feature type="transmembrane region" description="Helical" evidence="11">
    <location>
        <begin position="243"/>
        <end position="266"/>
    </location>
</feature>
<dbReference type="InterPro" id="IPR051280">
    <property type="entry name" value="Cl-channel/antiporter"/>
</dbReference>
<evidence type="ECO:0000256" key="4">
    <source>
        <dbReference type="ARBA" id="ARBA00022737"/>
    </source>
</evidence>
<gene>
    <name evidence="14" type="ORF">PEVE_00043738</name>
</gene>
<feature type="transmembrane region" description="Helical" evidence="11">
    <location>
        <begin position="558"/>
        <end position="581"/>
    </location>
</feature>
<evidence type="ECO:0000256" key="12">
    <source>
        <dbReference type="SAM" id="MobiDB-lite"/>
    </source>
</evidence>
<reference evidence="14 15" key="1">
    <citation type="submission" date="2022-05" db="EMBL/GenBank/DDBJ databases">
        <authorList>
            <consortium name="Genoscope - CEA"/>
            <person name="William W."/>
        </authorList>
    </citation>
    <scope>NUCLEOTIDE SEQUENCE [LARGE SCALE GENOMIC DNA]</scope>
</reference>
<proteinExistence type="inferred from homology"/>
<feature type="transmembrane region" description="Helical" evidence="11">
    <location>
        <begin position="127"/>
        <end position="152"/>
    </location>
</feature>
<dbReference type="PRINTS" id="PR00762">
    <property type="entry name" value="CLCHANNEL"/>
</dbReference>
<evidence type="ECO:0000256" key="7">
    <source>
        <dbReference type="ARBA" id="ARBA00023122"/>
    </source>
</evidence>
<evidence type="ECO:0000256" key="10">
    <source>
        <dbReference type="PROSITE-ProRule" id="PRU00703"/>
    </source>
</evidence>
<dbReference type="InterPro" id="IPR001807">
    <property type="entry name" value="ClC"/>
</dbReference>
<evidence type="ECO:0000256" key="2">
    <source>
        <dbReference type="ARBA" id="ARBA00022448"/>
    </source>
</evidence>
<evidence type="ECO:0000256" key="3">
    <source>
        <dbReference type="ARBA" id="ARBA00022692"/>
    </source>
</evidence>
<evidence type="ECO:0000256" key="8">
    <source>
        <dbReference type="ARBA" id="ARBA00023136"/>
    </source>
</evidence>
<organism evidence="14 15">
    <name type="scientific">Porites evermanni</name>
    <dbReference type="NCBI Taxonomy" id="104178"/>
    <lineage>
        <taxon>Eukaryota</taxon>
        <taxon>Metazoa</taxon>
        <taxon>Cnidaria</taxon>
        <taxon>Anthozoa</taxon>
        <taxon>Hexacorallia</taxon>
        <taxon>Scleractinia</taxon>
        <taxon>Fungiina</taxon>
        <taxon>Poritidae</taxon>
        <taxon>Porites</taxon>
    </lineage>
</organism>
<dbReference type="SMART" id="SM00116">
    <property type="entry name" value="CBS"/>
    <property type="match status" value="2"/>
</dbReference>
<evidence type="ECO:0000313" key="15">
    <source>
        <dbReference type="Proteomes" id="UP001159427"/>
    </source>
</evidence>
<feature type="transmembrane region" description="Helical" evidence="11">
    <location>
        <begin position="388"/>
        <end position="409"/>
    </location>
</feature>
<dbReference type="InterPro" id="IPR014743">
    <property type="entry name" value="Cl-channel_core"/>
</dbReference>
<evidence type="ECO:0000256" key="11">
    <source>
        <dbReference type="RuleBase" id="RU361221"/>
    </source>
</evidence>
<evidence type="ECO:0000259" key="13">
    <source>
        <dbReference type="PROSITE" id="PS51371"/>
    </source>
</evidence>